<dbReference type="AlphaFoldDB" id="W2HXM1"/>
<dbReference type="VEuPathDB" id="FungiDB:PPTG_23876"/>
<gene>
    <name evidence="1" type="ORF">L916_20239</name>
</gene>
<organism evidence="1">
    <name type="scientific">Phytophthora nicotianae</name>
    <name type="common">Potato buckeye rot agent</name>
    <name type="synonym">Phytophthora parasitica</name>
    <dbReference type="NCBI Taxonomy" id="4792"/>
    <lineage>
        <taxon>Eukaryota</taxon>
        <taxon>Sar</taxon>
        <taxon>Stramenopiles</taxon>
        <taxon>Oomycota</taxon>
        <taxon>Peronosporomycetes</taxon>
        <taxon>Peronosporales</taxon>
        <taxon>Peronosporaceae</taxon>
        <taxon>Phytophthora</taxon>
    </lineage>
</organism>
<dbReference type="Gene3D" id="3.10.10.10">
    <property type="entry name" value="HIV Type 1 Reverse Transcriptase, subunit A, domain 1"/>
    <property type="match status" value="1"/>
</dbReference>
<dbReference type="Proteomes" id="UP000053864">
    <property type="component" value="Unassembled WGS sequence"/>
</dbReference>
<evidence type="ECO:0000313" key="1">
    <source>
        <dbReference type="EMBL" id="ETL25982.1"/>
    </source>
</evidence>
<dbReference type="Gene3D" id="3.30.70.270">
    <property type="match status" value="1"/>
</dbReference>
<evidence type="ECO:0008006" key="2">
    <source>
        <dbReference type="Google" id="ProtNLM"/>
    </source>
</evidence>
<dbReference type="InterPro" id="IPR043502">
    <property type="entry name" value="DNA/RNA_pol_sf"/>
</dbReference>
<reference evidence="1" key="1">
    <citation type="submission" date="2013-11" db="EMBL/GenBank/DDBJ databases">
        <title>The Genome Sequence of Phytophthora parasitica CJ05E6.</title>
        <authorList>
            <consortium name="The Broad Institute Genomics Platform"/>
            <person name="Russ C."/>
            <person name="Tyler B."/>
            <person name="Panabieres F."/>
            <person name="Shan W."/>
            <person name="Tripathy S."/>
            <person name="Grunwald N."/>
            <person name="Machado M."/>
            <person name="Johnson C.S."/>
            <person name="Arredondo F."/>
            <person name="Hong C."/>
            <person name="Coffey M."/>
            <person name="Young S.K."/>
            <person name="Zeng Q."/>
            <person name="Gargeya S."/>
            <person name="Fitzgerald M."/>
            <person name="Abouelleil A."/>
            <person name="Alvarado L."/>
            <person name="Chapman S.B."/>
            <person name="Gainer-Dewar J."/>
            <person name="Goldberg J."/>
            <person name="Griggs A."/>
            <person name="Gujja S."/>
            <person name="Hansen M."/>
            <person name="Howarth C."/>
            <person name="Imamovic A."/>
            <person name="Ireland A."/>
            <person name="Larimer J."/>
            <person name="McCowan C."/>
            <person name="Murphy C."/>
            <person name="Pearson M."/>
            <person name="Poon T.W."/>
            <person name="Priest M."/>
            <person name="Roberts A."/>
            <person name="Saif S."/>
            <person name="Shea T."/>
            <person name="Sykes S."/>
            <person name="Wortman J."/>
            <person name="Nusbaum C."/>
            <person name="Birren B."/>
        </authorList>
    </citation>
    <scope>NUCLEOTIDE SEQUENCE [LARGE SCALE GENOMIC DNA]</scope>
    <source>
        <strain evidence="1">CJ05E6</strain>
    </source>
</reference>
<dbReference type="EMBL" id="KI676359">
    <property type="protein sequence ID" value="ETL25982.1"/>
    <property type="molecule type" value="Genomic_DNA"/>
</dbReference>
<name>W2HXM1_PHYNI</name>
<proteinExistence type="predicted"/>
<dbReference type="InterPro" id="IPR043128">
    <property type="entry name" value="Rev_trsase/Diguanyl_cyclase"/>
</dbReference>
<accession>W2HXM1</accession>
<sequence length="47" mass="5314">MTDSARAISAFITTFGLSEWNWLPFGLKNAPQIFQQLVDNAPYDPKI</sequence>
<protein>
    <recommendedName>
        <fullName evidence="2">Reverse transcriptase domain-containing protein</fullName>
    </recommendedName>
</protein>
<dbReference type="SUPFAM" id="SSF56672">
    <property type="entry name" value="DNA/RNA polymerases"/>
    <property type="match status" value="1"/>
</dbReference>